<dbReference type="EMBL" id="JASGXD010000006">
    <property type="protein sequence ID" value="KAK6004817.1"/>
    <property type="molecule type" value="Genomic_DNA"/>
</dbReference>
<evidence type="ECO:0000313" key="3">
    <source>
        <dbReference type="EMBL" id="KAK6004817.1"/>
    </source>
</evidence>
<accession>A0ABR0TK74</accession>
<keyword evidence="4" id="KW-1185">Reference proteome</keyword>
<reference evidence="3 4" key="1">
    <citation type="submission" date="2023-11" db="EMBL/GenBank/DDBJ databases">
        <title>Draft genome sequence and annotation of the polyextremotolerant black yeast-like fungus Aureobasidium pullulans NRRL 62042.</title>
        <authorList>
            <person name="Dielentheis-Frenken M.R.E."/>
            <person name="Wibberg D."/>
            <person name="Blank L.M."/>
            <person name="Tiso T."/>
        </authorList>
    </citation>
    <scope>NUCLEOTIDE SEQUENCE [LARGE SCALE GENOMIC DNA]</scope>
    <source>
        <strain evidence="3 4">NRRL 62042</strain>
    </source>
</reference>
<keyword evidence="1" id="KW-0539">Nucleus</keyword>
<name>A0ABR0TK74_AURPU</name>
<sequence>MSAYTESYRRIPPALLGAVYLLSLTWWSYDTTLSVRKEPDRGTLRELTMNAILDSYHRPRLSSIQAILLYLQCKPEDPLNPDHTYVWGLISQALAVSESLGLHLDASAWKVPQWERAVRKRLAWAVFVQDRWTSIAYGRPPHIDQSYWTVKVPDLNDFESDVSGHEDAAAYRLAGIHQFMSMISLTFILSRIQSEYLSPAGAASQDTAELFSRALPILDILQSWQQNSYNNVKMDVRYQRQLNPHASPYVFSLIGSFMTLLLVTSSATQERSHWQEQLNSYLWTLRTMSKSSESMRYAANRLEGAILRGLEHSLAVNTDEPSYVQLQPGDQFAEPFFADAERFDFTSVELGSFDWLGSVNPNELL</sequence>
<comment type="caution">
    <text evidence="3">The sequence shown here is derived from an EMBL/GenBank/DDBJ whole genome shotgun (WGS) entry which is preliminary data.</text>
</comment>
<dbReference type="InterPro" id="IPR050797">
    <property type="entry name" value="Carb_Metab_Trans_Reg"/>
</dbReference>
<evidence type="ECO:0000256" key="1">
    <source>
        <dbReference type="ARBA" id="ARBA00023242"/>
    </source>
</evidence>
<protein>
    <recommendedName>
        <fullName evidence="2">Xylanolytic transcriptional activator regulatory domain-containing protein</fullName>
    </recommendedName>
</protein>
<dbReference type="PANTHER" id="PTHR31668">
    <property type="entry name" value="GLUCOSE TRANSPORT TRANSCRIPTION REGULATOR RGT1-RELATED-RELATED"/>
    <property type="match status" value="1"/>
</dbReference>
<dbReference type="Proteomes" id="UP001341245">
    <property type="component" value="Unassembled WGS sequence"/>
</dbReference>
<organism evidence="3 4">
    <name type="scientific">Aureobasidium pullulans</name>
    <name type="common">Black yeast</name>
    <name type="synonym">Pullularia pullulans</name>
    <dbReference type="NCBI Taxonomy" id="5580"/>
    <lineage>
        <taxon>Eukaryota</taxon>
        <taxon>Fungi</taxon>
        <taxon>Dikarya</taxon>
        <taxon>Ascomycota</taxon>
        <taxon>Pezizomycotina</taxon>
        <taxon>Dothideomycetes</taxon>
        <taxon>Dothideomycetidae</taxon>
        <taxon>Dothideales</taxon>
        <taxon>Saccotheciaceae</taxon>
        <taxon>Aureobasidium</taxon>
    </lineage>
</organism>
<dbReference type="CDD" id="cd12148">
    <property type="entry name" value="fungal_TF_MHR"/>
    <property type="match status" value="1"/>
</dbReference>
<gene>
    <name evidence="3" type="ORF">QM012_007596</name>
</gene>
<feature type="domain" description="Xylanolytic transcriptional activator regulatory" evidence="2">
    <location>
        <begin position="86"/>
        <end position="159"/>
    </location>
</feature>
<dbReference type="InterPro" id="IPR007219">
    <property type="entry name" value="XnlR_reg_dom"/>
</dbReference>
<evidence type="ECO:0000259" key="2">
    <source>
        <dbReference type="SMART" id="SM00906"/>
    </source>
</evidence>
<dbReference type="SMART" id="SM00906">
    <property type="entry name" value="Fungal_trans"/>
    <property type="match status" value="1"/>
</dbReference>
<dbReference type="PANTHER" id="PTHR31668:SF4">
    <property type="entry name" value="TRANSCRIPTIONAL ACTIVATOR PROTEIN DAL81"/>
    <property type="match status" value="1"/>
</dbReference>
<dbReference type="Pfam" id="PF04082">
    <property type="entry name" value="Fungal_trans"/>
    <property type="match status" value="1"/>
</dbReference>
<evidence type="ECO:0000313" key="4">
    <source>
        <dbReference type="Proteomes" id="UP001341245"/>
    </source>
</evidence>
<proteinExistence type="predicted"/>